<dbReference type="InterPro" id="IPR006094">
    <property type="entry name" value="Oxid_FAD_bind_N"/>
</dbReference>
<evidence type="ECO:0000313" key="7">
    <source>
        <dbReference type="EMBL" id="GGF30378.1"/>
    </source>
</evidence>
<dbReference type="PANTHER" id="PTHR42934">
    <property type="entry name" value="GLYCOLATE OXIDASE SUBUNIT GLCD"/>
    <property type="match status" value="1"/>
</dbReference>
<dbReference type="GO" id="GO:0071949">
    <property type="term" value="F:FAD binding"/>
    <property type="evidence" value="ECO:0007669"/>
    <property type="project" value="InterPro"/>
</dbReference>
<evidence type="ECO:0000256" key="3">
    <source>
        <dbReference type="ARBA" id="ARBA00022827"/>
    </source>
</evidence>
<evidence type="ECO:0000256" key="1">
    <source>
        <dbReference type="ARBA" id="ARBA00001974"/>
    </source>
</evidence>
<dbReference type="InterPro" id="IPR016171">
    <property type="entry name" value="Vanillyl_alc_oxidase_C-sub2"/>
</dbReference>
<dbReference type="Gene3D" id="3.30.70.2740">
    <property type="match status" value="1"/>
</dbReference>
<feature type="compositionally biased region" description="Low complexity" evidence="5">
    <location>
        <begin position="33"/>
        <end position="47"/>
    </location>
</feature>
<dbReference type="Pfam" id="PF01565">
    <property type="entry name" value="FAD_binding_4"/>
    <property type="match status" value="1"/>
</dbReference>
<evidence type="ECO:0000313" key="8">
    <source>
        <dbReference type="Proteomes" id="UP000598775"/>
    </source>
</evidence>
<keyword evidence="3" id="KW-0274">FAD</keyword>
<comment type="caution">
    <text evidence="7">The sequence shown here is derived from an EMBL/GenBank/DDBJ whole genome shotgun (WGS) entry which is preliminary data.</text>
</comment>
<keyword evidence="8" id="KW-1185">Reference proteome</keyword>
<dbReference type="AlphaFoldDB" id="A0A917B811"/>
<dbReference type="Proteomes" id="UP000598775">
    <property type="component" value="Unassembled WGS sequence"/>
</dbReference>
<dbReference type="GO" id="GO:0016491">
    <property type="term" value="F:oxidoreductase activity"/>
    <property type="evidence" value="ECO:0007669"/>
    <property type="project" value="UniProtKB-KW"/>
</dbReference>
<proteinExistence type="predicted"/>
<evidence type="ECO:0000256" key="4">
    <source>
        <dbReference type="ARBA" id="ARBA00023002"/>
    </source>
</evidence>
<dbReference type="InterPro" id="IPR004113">
    <property type="entry name" value="FAD-bd_oxidored_4_C"/>
</dbReference>
<name>A0A917B811_9MICO</name>
<reference evidence="7 8" key="1">
    <citation type="journal article" date="2014" name="Int. J. Syst. Evol. Microbiol.">
        <title>Complete genome sequence of Corynebacterium casei LMG S-19264T (=DSM 44701T), isolated from a smear-ripened cheese.</title>
        <authorList>
            <consortium name="US DOE Joint Genome Institute (JGI-PGF)"/>
            <person name="Walter F."/>
            <person name="Albersmeier A."/>
            <person name="Kalinowski J."/>
            <person name="Ruckert C."/>
        </authorList>
    </citation>
    <scope>NUCLEOTIDE SEQUENCE [LARGE SCALE GENOMIC DNA]</scope>
    <source>
        <strain evidence="7 8">CGMCC 1.12976</strain>
    </source>
</reference>
<dbReference type="InterPro" id="IPR016169">
    <property type="entry name" value="FAD-bd_PCMH_sub2"/>
</dbReference>
<dbReference type="PROSITE" id="PS51387">
    <property type="entry name" value="FAD_PCMH"/>
    <property type="match status" value="1"/>
</dbReference>
<dbReference type="InterPro" id="IPR051914">
    <property type="entry name" value="FAD-linked_OxidoTrans_Type4"/>
</dbReference>
<accession>A0A917B811</accession>
<dbReference type="InterPro" id="IPR036318">
    <property type="entry name" value="FAD-bd_PCMH-like_sf"/>
</dbReference>
<dbReference type="InterPro" id="IPR016164">
    <property type="entry name" value="FAD-linked_Oxase-like_C"/>
</dbReference>
<dbReference type="Pfam" id="PF02913">
    <property type="entry name" value="FAD-oxidase_C"/>
    <property type="match status" value="1"/>
</dbReference>
<dbReference type="InterPro" id="IPR016166">
    <property type="entry name" value="FAD-bd_PCMH"/>
</dbReference>
<sequence>MGDPITTSADRASASATRAATSADRASARADEASVSADEAATSTDRASASASRAALGANHAAAGADRASTIVAKLFEQLGDRVHVDDASLTRARTDKSGWVSAAAPLAVVDARSIAHVQTVMRLATEYSVPVVPRGAGTGLAGGAVGTEGSIVLDVSGMNRILEVSLADELAVVEPGVLNQALSDAVAADGLVFSPDPASKAISSIGGNIATNAGGLLCAKYGVTRDAVLGLKVVLPDGRMLETGHRSVKGVTGYDLTALVTGSEGTLGVIVEATVKLRPIAAGEVFTIGAFFENVVAAAAASAAITAARLRPAVMEIMDQASLVAIDAYNSTTLTTRGNSYLLVQTDGGGAAAEAARIVDIITAAGGAAESTADPALGEQLLAIRRSFHPALEARGEVLIEDVCVPRSQLAAMFAAIDEIAARYGLSIPTVAHAGDGNLHPNFVIPTALPGGSGSADEPGKGAQTVPDVIWDAAGDLFRAALALGGTLTGEHGVGVLKQRWLRDEIGTDSFDLQRQIKAVFDPLGIMNPGKVFG</sequence>
<protein>
    <submittedName>
        <fullName evidence="7">FAD-linked oxidase</fullName>
    </submittedName>
</protein>
<organism evidence="7 8">
    <name type="scientific">Subtercola lobariae</name>
    <dbReference type="NCBI Taxonomy" id="1588641"/>
    <lineage>
        <taxon>Bacteria</taxon>
        <taxon>Bacillati</taxon>
        <taxon>Actinomycetota</taxon>
        <taxon>Actinomycetes</taxon>
        <taxon>Micrococcales</taxon>
        <taxon>Microbacteriaceae</taxon>
        <taxon>Subtercola</taxon>
    </lineage>
</organism>
<dbReference type="SUPFAM" id="SSF55103">
    <property type="entry name" value="FAD-linked oxidases, C-terminal domain"/>
    <property type="match status" value="1"/>
</dbReference>
<dbReference type="PANTHER" id="PTHR42934:SF2">
    <property type="entry name" value="GLYCOLATE OXIDASE SUBUNIT GLCD"/>
    <property type="match status" value="1"/>
</dbReference>
<comment type="cofactor">
    <cofactor evidence="1">
        <name>FAD</name>
        <dbReference type="ChEBI" id="CHEBI:57692"/>
    </cofactor>
</comment>
<evidence type="ECO:0000256" key="5">
    <source>
        <dbReference type="SAM" id="MobiDB-lite"/>
    </source>
</evidence>
<dbReference type="SUPFAM" id="SSF56176">
    <property type="entry name" value="FAD-binding/transporter-associated domain-like"/>
    <property type="match status" value="1"/>
</dbReference>
<feature type="region of interest" description="Disordered" evidence="5">
    <location>
        <begin position="1"/>
        <end position="47"/>
    </location>
</feature>
<dbReference type="EMBL" id="BMGP01000004">
    <property type="protein sequence ID" value="GGF30378.1"/>
    <property type="molecule type" value="Genomic_DNA"/>
</dbReference>
<dbReference type="FunFam" id="1.10.45.10:FF:000001">
    <property type="entry name" value="D-lactate dehydrogenase mitochondrial"/>
    <property type="match status" value="1"/>
</dbReference>
<evidence type="ECO:0000259" key="6">
    <source>
        <dbReference type="PROSITE" id="PS51387"/>
    </source>
</evidence>
<dbReference type="Gene3D" id="1.10.45.10">
    <property type="entry name" value="Vanillyl-alcohol Oxidase, Chain A, domain 4"/>
    <property type="match status" value="1"/>
</dbReference>
<evidence type="ECO:0000256" key="2">
    <source>
        <dbReference type="ARBA" id="ARBA00022630"/>
    </source>
</evidence>
<keyword evidence="2" id="KW-0285">Flavoprotein</keyword>
<feature type="compositionally biased region" description="Low complexity" evidence="5">
    <location>
        <begin position="1"/>
        <end position="25"/>
    </location>
</feature>
<feature type="domain" description="FAD-binding PCMH-type" evidence="6">
    <location>
        <begin position="102"/>
        <end position="281"/>
    </location>
</feature>
<gene>
    <name evidence="7" type="ORF">GCM10011399_24470</name>
</gene>
<dbReference type="Gene3D" id="3.30.465.10">
    <property type="match status" value="1"/>
</dbReference>
<keyword evidence="4" id="KW-0560">Oxidoreductase</keyword>